<keyword evidence="9 12" id="KW-0206">Cytoskeleton</keyword>
<dbReference type="PANTHER" id="PTHR11886:SF2">
    <property type="entry name" value="DYNEIN AXONEMAL LIGHT CHAIN 4"/>
    <property type="match status" value="1"/>
</dbReference>
<dbReference type="PANTHER" id="PTHR11886">
    <property type="entry name" value="DYNEIN LIGHT CHAIN"/>
    <property type="match status" value="1"/>
</dbReference>
<evidence type="ECO:0000256" key="9">
    <source>
        <dbReference type="ARBA" id="ARBA00023212"/>
    </source>
</evidence>
<protein>
    <recommendedName>
        <fullName evidence="12">Dynein light chain</fullName>
    </recommendedName>
</protein>
<dbReference type="GO" id="GO:0030286">
    <property type="term" value="C:dynein complex"/>
    <property type="evidence" value="ECO:0007669"/>
    <property type="project" value="UniProtKB-KW"/>
</dbReference>
<keyword evidence="7" id="KW-0969">Cilium</keyword>
<keyword evidence="14" id="KW-1185">Reference proteome</keyword>
<evidence type="ECO:0000256" key="2">
    <source>
        <dbReference type="ARBA" id="ARBA00010156"/>
    </source>
</evidence>
<comment type="similarity">
    <text evidence="2 12">Belongs to the dynein light chain family.</text>
</comment>
<evidence type="ECO:0000256" key="4">
    <source>
        <dbReference type="ARBA" id="ARBA00022490"/>
    </source>
</evidence>
<evidence type="ECO:0000256" key="7">
    <source>
        <dbReference type="ARBA" id="ARBA00023069"/>
    </source>
</evidence>
<evidence type="ECO:0000256" key="5">
    <source>
        <dbReference type="ARBA" id="ARBA00022701"/>
    </source>
</evidence>
<comment type="subunit">
    <text evidence="3">Consists of at least two heavy chains and a number of intermediate and light chains.</text>
</comment>
<comment type="caution">
    <text evidence="13">The sequence shown here is derived from an EMBL/GenBank/DDBJ whole genome shotgun (WGS) entry which is preliminary data.</text>
</comment>
<dbReference type="GO" id="GO:0005930">
    <property type="term" value="C:axoneme"/>
    <property type="evidence" value="ECO:0007669"/>
    <property type="project" value="UniProtKB-SubCell"/>
</dbReference>
<dbReference type="AlphaFoldDB" id="A0AA88HSN1"/>
<dbReference type="EMBL" id="JAVRJZ010000011">
    <property type="protein sequence ID" value="KAK2717205.1"/>
    <property type="molecule type" value="Genomic_DNA"/>
</dbReference>
<gene>
    <name evidence="13" type="ORF">QYM36_007351</name>
</gene>
<dbReference type="SUPFAM" id="SSF54648">
    <property type="entry name" value="DLC"/>
    <property type="match status" value="1"/>
</dbReference>
<dbReference type="EMBL" id="JAVRJZ010000011">
    <property type="protein sequence ID" value="KAK2717204.1"/>
    <property type="molecule type" value="Genomic_DNA"/>
</dbReference>
<keyword evidence="4 12" id="KW-0963">Cytoplasm</keyword>
<dbReference type="Pfam" id="PF01221">
    <property type="entry name" value="Dynein_light"/>
    <property type="match status" value="1"/>
</dbReference>
<evidence type="ECO:0000256" key="3">
    <source>
        <dbReference type="ARBA" id="ARBA00011655"/>
    </source>
</evidence>
<dbReference type="CDD" id="cd21453">
    <property type="entry name" value="DLC-like_DNAL4"/>
    <property type="match status" value="1"/>
</dbReference>
<name>A0AA88HSN1_ARTSF</name>
<dbReference type="InterPro" id="IPR001372">
    <property type="entry name" value="Dynein_light_chain_typ-1/2"/>
</dbReference>
<evidence type="ECO:0000256" key="6">
    <source>
        <dbReference type="ARBA" id="ARBA00023017"/>
    </source>
</evidence>
<organism evidence="13 14">
    <name type="scientific">Artemia franciscana</name>
    <name type="common">Brine shrimp</name>
    <name type="synonym">Artemia sanfranciscana</name>
    <dbReference type="NCBI Taxonomy" id="6661"/>
    <lineage>
        <taxon>Eukaryota</taxon>
        <taxon>Metazoa</taxon>
        <taxon>Ecdysozoa</taxon>
        <taxon>Arthropoda</taxon>
        <taxon>Crustacea</taxon>
        <taxon>Branchiopoda</taxon>
        <taxon>Anostraca</taxon>
        <taxon>Artemiidae</taxon>
        <taxon>Artemia</taxon>
    </lineage>
</organism>
<comment type="function">
    <text evidence="11">Force generating protein of respiratory cilia. Produces force towards the minus ends of microtubules. Dynein has ATPase activity.</text>
</comment>
<evidence type="ECO:0000313" key="14">
    <source>
        <dbReference type="Proteomes" id="UP001187531"/>
    </source>
</evidence>
<keyword evidence="5 12" id="KW-0493">Microtubule</keyword>
<evidence type="ECO:0000256" key="8">
    <source>
        <dbReference type="ARBA" id="ARBA00023175"/>
    </source>
</evidence>
<dbReference type="GO" id="GO:0005874">
    <property type="term" value="C:microtubule"/>
    <property type="evidence" value="ECO:0007669"/>
    <property type="project" value="UniProtKB-KW"/>
</dbReference>
<dbReference type="FunFam" id="3.30.740.10:FF:000002">
    <property type="entry name" value="Dynein light chain"/>
    <property type="match status" value="1"/>
</dbReference>
<evidence type="ECO:0000256" key="11">
    <source>
        <dbReference type="ARBA" id="ARBA00057688"/>
    </source>
</evidence>
<evidence type="ECO:0000256" key="1">
    <source>
        <dbReference type="ARBA" id="ARBA00004430"/>
    </source>
</evidence>
<evidence type="ECO:0000313" key="13">
    <source>
        <dbReference type="EMBL" id="KAK2717205.1"/>
    </source>
</evidence>
<dbReference type="Proteomes" id="UP001187531">
    <property type="component" value="Unassembled WGS sequence"/>
</dbReference>
<dbReference type="InterPro" id="IPR037177">
    <property type="entry name" value="DLC_sf"/>
</dbReference>
<keyword evidence="8 12" id="KW-0505">Motor protein</keyword>
<reference evidence="13" key="1">
    <citation type="submission" date="2023-07" db="EMBL/GenBank/DDBJ databases">
        <title>Chromosome-level genome assembly of Artemia franciscana.</title>
        <authorList>
            <person name="Jo E."/>
        </authorList>
    </citation>
    <scope>NUCLEOTIDE SEQUENCE</scope>
    <source>
        <tissue evidence="13">Whole body</tissue>
    </source>
</reference>
<dbReference type="Gene3D" id="3.30.740.10">
    <property type="entry name" value="Protein Inhibitor Of Neuronal Nitric Oxide Synthase"/>
    <property type="match status" value="1"/>
</dbReference>
<accession>A0AA88HSN1</accession>
<dbReference type="GO" id="GO:0007017">
    <property type="term" value="P:microtubule-based process"/>
    <property type="evidence" value="ECO:0007669"/>
    <property type="project" value="InterPro"/>
</dbReference>
<dbReference type="SMART" id="SM01375">
    <property type="entry name" value="Dynein_light"/>
    <property type="match status" value="1"/>
</dbReference>
<keyword evidence="10" id="KW-0966">Cell projection</keyword>
<sequence length="99" mass="11063">MALEAQRKIIHSYPLVRHCELPEDLKNDAVELCVSACDKNSGDNEGAARLIKETLDKKFGAAWHVVVGESFGFEVSHEQNNLLYMFYSGSLAVCAWRCS</sequence>
<proteinExistence type="inferred from homology"/>
<evidence type="ECO:0000256" key="12">
    <source>
        <dbReference type="RuleBase" id="RU365010"/>
    </source>
</evidence>
<keyword evidence="6 12" id="KW-0243">Dynein</keyword>
<comment type="subcellular location">
    <subcellularLocation>
        <location evidence="1">Cytoplasm</location>
        <location evidence="1">Cytoskeleton</location>
        <location evidence="1">Cilium axoneme</location>
    </subcellularLocation>
</comment>
<evidence type="ECO:0000256" key="10">
    <source>
        <dbReference type="ARBA" id="ARBA00023273"/>
    </source>
</evidence>